<dbReference type="InterPro" id="IPR016181">
    <property type="entry name" value="Acyl_CoA_acyltransferase"/>
</dbReference>
<dbReference type="EMBL" id="BAABAZ010000004">
    <property type="protein sequence ID" value="GAA4283192.1"/>
    <property type="molecule type" value="Genomic_DNA"/>
</dbReference>
<dbReference type="CDD" id="cd04301">
    <property type="entry name" value="NAT_SF"/>
    <property type="match status" value="1"/>
</dbReference>
<dbReference type="InterPro" id="IPR000182">
    <property type="entry name" value="GNAT_dom"/>
</dbReference>
<dbReference type="SUPFAM" id="SSF55729">
    <property type="entry name" value="Acyl-CoA N-acyltransferases (Nat)"/>
    <property type="match status" value="1"/>
</dbReference>
<name>A0ABP8EGW0_9MICO</name>
<accession>A0ABP8EGW0</accession>
<dbReference type="RefSeq" id="WP_236864344.1">
    <property type="nucleotide sequence ID" value="NZ_BAABAZ010000004.1"/>
</dbReference>
<reference evidence="3" key="1">
    <citation type="journal article" date="2019" name="Int. J. Syst. Evol. Microbiol.">
        <title>The Global Catalogue of Microorganisms (GCM) 10K type strain sequencing project: providing services to taxonomists for standard genome sequencing and annotation.</title>
        <authorList>
            <consortium name="The Broad Institute Genomics Platform"/>
            <consortium name="The Broad Institute Genome Sequencing Center for Infectious Disease"/>
            <person name="Wu L."/>
            <person name="Ma J."/>
        </authorList>
    </citation>
    <scope>NUCLEOTIDE SEQUENCE [LARGE SCALE GENOMIC DNA]</scope>
    <source>
        <strain evidence="3">JCM 17458</strain>
    </source>
</reference>
<comment type="caution">
    <text evidence="2">The sequence shown here is derived from an EMBL/GenBank/DDBJ whole genome shotgun (WGS) entry which is preliminary data.</text>
</comment>
<dbReference type="Proteomes" id="UP001501586">
    <property type="component" value="Unassembled WGS sequence"/>
</dbReference>
<sequence length="193" mass="20773">MALRAVDDHAAVFAEASGRWNEQLMDQVSGVELVVVDEAVLDELVAVATTDAAPDEVTPPLGEGWTPDRVEWLRAFHRLRRTGFAGGEEETAAIRVGGRIVGAVRLHRSSPQTPDALESGIWLAASWRGRGLSAVVLRLIAERAAAIGASRLTARTTATNAPAIAALRRAGAIIRHDDDRSVYAEILLDDRRP</sequence>
<dbReference type="Pfam" id="PF00583">
    <property type="entry name" value="Acetyltransf_1"/>
    <property type="match status" value="1"/>
</dbReference>
<evidence type="ECO:0000313" key="3">
    <source>
        <dbReference type="Proteomes" id="UP001501586"/>
    </source>
</evidence>
<organism evidence="2 3">
    <name type="scientific">Brevibacterium daeguense</name>
    <dbReference type="NCBI Taxonomy" id="909936"/>
    <lineage>
        <taxon>Bacteria</taxon>
        <taxon>Bacillati</taxon>
        <taxon>Actinomycetota</taxon>
        <taxon>Actinomycetes</taxon>
        <taxon>Micrococcales</taxon>
        <taxon>Brevibacteriaceae</taxon>
        <taxon>Brevibacterium</taxon>
    </lineage>
</organism>
<dbReference type="PROSITE" id="PS51186">
    <property type="entry name" value="GNAT"/>
    <property type="match status" value="1"/>
</dbReference>
<evidence type="ECO:0000313" key="2">
    <source>
        <dbReference type="EMBL" id="GAA4283192.1"/>
    </source>
</evidence>
<protein>
    <recommendedName>
        <fullName evidence="1">N-acetyltransferase domain-containing protein</fullName>
    </recommendedName>
</protein>
<evidence type="ECO:0000259" key="1">
    <source>
        <dbReference type="PROSITE" id="PS51186"/>
    </source>
</evidence>
<dbReference type="Gene3D" id="3.40.630.30">
    <property type="match status" value="1"/>
</dbReference>
<proteinExistence type="predicted"/>
<keyword evidence="3" id="KW-1185">Reference proteome</keyword>
<feature type="domain" description="N-acetyltransferase" evidence="1">
    <location>
        <begin position="31"/>
        <end position="189"/>
    </location>
</feature>
<gene>
    <name evidence="2" type="ORF">GCM10022261_07230</name>
</gene>